<keyword evidence="1" id="KW-0460">Magnesium</keyword>
<dbReference type="RefSeq" id="WP_087861304.1">
    <property type="nucleotide sequence ID" value="NZ_LT859958.1"/>
</dbReference>
<dbReference type="InterPro" id="IPR005502">
    <property type="entry name" value="Ribosyl_crysJ1"/>
</dbReference>
<comment type="cofactor">
    <cofactor evidence="1">
        <name>Mg(2+)</name>
        <dbReference type="ChEBI" id="CHEBI:18420"/>
    </cofactor>
    <text evidence="1">Binds 2 magnesium ions per subunit.</text>
</comment>
<dbReference type="KEGG" id="abat:CFX1CAM_0298"/>
<evidence type="ECO:0000313" key="3">
    <source>
        <dbReference type="Proteomes" id="UP000195514"/>
    </source>
</evidence>
<feature type="binding site" evidence="1">
    <location>
        <position position="35"/>
    </location>
    <ligand>
        <name>Mg(2+)</name>
        <dbReference type="ChEBI" id="CHEBI:18420"/>
        <label>1</label>
    </ligand>
</feature>
<evidence type="ECO:0000256" key="1">
    <source>
        <dbReference type="PIRSR" id="PIRSR605502-1"/>
    </source>
</evidence>
<dbReference type="Pfam" id="PF03747">
    <property type="entry name" value="ADP_ribosyl_GH"/>
    <property type="match status" value="1"/>
</dbReference>
<keyword evidence="3" id="KW-1185">Reference proteome</keyword>
<dbReference type="InterPro" id="IPR050792">
    <property type="entry name" value="ADP-ribosylglycohydrolase"/>
</dbReference>
<feature type="binding site" evidence="1">
    <location>
        <position position="34"/>
    </location>
    <ligand>
        <name>Mg(2+)</name>
        <dbReference type="ChEBI" id="CHEBI:18420"/>
        <label>1</label>
    </ligand>
</feature>
<name>A0A1Y6K138_9CHLR</name>
<feature type="binding site" evidence="1">
    <location>
        <position position="36"/>
    </location>
    <ligand>
        <name>Mg(2+)</name>
        <dbReference type="ChEBI" id="CHEBI:18420"/>
        <label>1</label>
    </ligand>
</feature>
<dbReference type="PANTHER" id="PTHR16222:SF12">
    <property type="entry name" value="ADP-RIBOSYLGLYCOHYDROLASE-RELATED"/>
    <property type="match status" value="1"/>
</dbReference>
<feature type="binding site" evidence="1">
    <location>
        <position position="208"/>
    </location>
    <ligand>
        <name>Mg(2+)</name>
        <dbReference type="ChEBI" id="CHEBI:18420"/>
        <label>1</label>
    </ligand>
</feature>
<dbReference type="SUPFAM" id="SSF101478">
    <property type="entry name" value="ADP-ribosylglycohydrolase"/>
    <property type="match status" value="1"/>
</dbReference>
<organism evidence="2 3">
    <name type="scientific">Candidatus Brevifilum fermentans</name>
    <dbReference type="NCBI Taxonomy" id="1986204"/>
    <lineage>
        <taxon>Bacteria</taxon>
        <taxon>Bacillati</taxon>
        <taxon>Chloroflexota</taxon>
        <taxon>Anaerolineae</taxon>
        <taxon>Anaerolineales</taxon>
        <taxon>Anaerolineaceae</taxon>
        <taxon>Candidatus Brevifilum</taxon>
    </lineage>
</organism>
<protein>
    <submittedName>
        <fullName evidence="2">ADP-ribosylation/Crystallin J1</fullName>
    </submittedName>
</protein>
<dbReference type="Gene3D" id="1.10.4080.10">
    <property type="entry name" value="ADP-ribosylation/Crystallin J1"/>
    <property type="match status" value="1"/>
</dbReference>
<dbReference type="Proteomes" id="UP000195514">
    <property type="component" value="Chromosome I"/>
</dbReference>
<dbReference type="InterPro" id="IPR036705">
    <property type="entry name" value="Ribosyl_crysJ1_sf"/>
</dbReference>
<keyword evidence="1" id="KW-0479">Metal-binding</keyword>
<sequence length="255" mass="27954">MLGALIGDLVGSVYEWRNIKSTQFEFLKPECFFTDDSVLTVATASALLTGTGYTEAYQDFARRYPGRGYGGYFSNWIYSDNPQPYNSWGNGSAMRVSPVGFAFNTVDEVLAEAEASAVVTHNHPEGIKGAQATALAVLLARQKTPLEEIRAAITNYCGYDLLRRLDEIRPGYTFDVSCQGSVPEAITAFLESTGFEDAIRKAISIGGDSDTIACITGGIAEAYYGVPNDIAQKAYPYLPREFLDVIEAFYKRYGK</sequence>
<evidence type="ECO:0000313" key="2">
    <source>
        <dbReference type="EMBL" id="SMX53364.1"/>
    </source>
</evidence>
<accession>A0A1Y6K138</accession>
<dbReference type="AlphaFoldDB" id="A0A1Y6K138"/>
<dbReference type="EMBL" id="LT859958">
    <property type="protein sequence ID" value="SMX53364.1"/>
    <property type="molecule type" value="Genomic_DNA"/>
</dbReference>
<dbReference type="OrthoDB" id="9814572at2"/>
<gene>
    <name evidence="2" type="ORF">CFX1CAM_0298</name>
</gene>
<feature type="binding site" evidence="1">
    <location>
        <position position="211"/>
    </location>
    <ligand>
        <name>Mg(2+)</name>
        <dbReference type="ChEBI" id="CHEBI:18420"/>
        <label>1</label>
    </ligand>
</feature>
<dbReference type="PANTHER" id="PTHR16222">
    <property type="entry name" value="ADP-RIBOSYLGLYCOHYDROLASE"/>
    <property type="match status" value="1"/>
</dbReference>
<dbReference type="GO" id="GO:0046872">
    <property type="term" value="F:metal ion binding"/>
    <property type="evidence" value="ECO:0007669"/>
    <property type="project" value="UniProtKB-KW"/>
</dbReference>
<feature type="binding site" evidence="1">
    <location>
        <position position="210"/>
    </location>
    <ligand>
        <name>Mg(2+)</name>
        <dbReference type="ChEBI" id="CHEBI:18420"/>
        <label>1</label>
    </ligand>
</feature>
<proteinExistence type="predicted"/>
<reference evidence="3" key="1">
    <citation type="submission" date="2017-05" db="EMBL/GenBank/DDBJ databases">
        <authorList>
            <person name="Kirkegaard R."/>
            <person name="Mcilroy J S."/>
        </authorList>
    </citation>
    <scope>NUCLEOTIDE SEQUENCE [LARGE SCALE GENOMIC DNA]</scope>
</reference>